<dbReference type="GO" id="GO:0005829">
    <property type="term" value="C:cytosol"/>
    <property type="evidence" value="ECO:0007669"/>
    <property type="project" value="TreeGrafter"/>
</dbReference>
<dbReference type="InterPro" id="IPR027471">
    <property type="entry name" value="YbeD-like_sf"/>
</dbReference>
<dbReference type="RefSeq" id="WP_076513186.1">
    <property type="nucleotide sequence ID" value="NZ_FTOH01000001.1"/>
</dbReference>
<comment type="similarity">
    <text evidence="1 2">Belongs to the UPF0250 family.</text>
</comment>
<name>A0A1N7IVQ4_9GAMM</name>
<evidence type="ECO:0000313" key="3">
    <source>
        <dbReference type="EMBL" id="SIS41071.1"/>
    </source>
</evidence>
<dbReference type="AlphaFoldDB" id="A0A1N7IVQ4"/>
<reference evidence="4" key="1">
    <citation type="submission" date="2017-01" db="EMBL/GenBank/DDBJ databases">
        <authorList>
            <person name="Varghese N."/>
            <person name="Submissions S."/>
        </authorList>
    </citation>
    <scope>NUCLEOTIDE SEQUENCE [LARGE SCALE GENOMIC DNA]</scope>
    <source>
        <strain evidence="4">DSM 24913</strain>
    </source>
</reference>
<dbReference type="Gene3D" id="3.30.70.260">
    <property type="match status" value="1"/>
</dbReference>
<sequence length="90" mass="10347">MSQPEAPKIEFPCENYPIKVVGEAMENYEQVIVEIVRVHAEDCDMERIRIQESSNGRFRSVTLYITATGKDQLVNIHKDLMAHANVRMVI</sequence>
<dbReference type="PANTHER" id="PTHR38036">
    <property type="entry name" value="UPF0250 PROTEIN YBED"/>
    <property type="match status" value="1"/>
</dbReference>
<dbReference type="STRING" id="484498.SAMN05421686_10144"/>
<evidence type="ECO:0000256" key="2">
    <source>
        <dbReference type="HAMAP-Rule" id="MF_00659"/>
    </source>
</evidence>
<organism evidence="3 4">
    <name type="scientific">Thalassolituus maritimus</name>
    <dbReference type="NCBI Taxonomy" id="484498"/>
    <lineage>
        <taxon>Bacteria</taxon>
        <taxon>Pseudomonadati</taxon>
        <taxon>Pseudomonadota</taxon>
        <taxon>Gammaproteobacteria</taxon>
        <taxon>Oceanospirillales</taxon>
        <taxon>Oceanospirillaceae</taxon>
        <taxon>Thalassolituus</taxon>
    </lineage>
</organism>
<dbReference type="Proteomes" id="UP000185639">
    <property type="component" value="Unassembled WGS sequence"/>
</dbReference>
<dbReference type="Pfam" id="PF04359">
    <property type="entry name" value="DUF493"/>
    <property type="match status" value="1"/>
</dbReference>
<evidence type="ECO:0000256" key="1">
    <source>
        <dbReference type="ARBA" id="ARBA00008460"/>
    </source>
</evidence>
<proteinExistence type="inferred from homology"/>
<gene>
    <name evidence="3" type="ORF">SAMN05421686_10144</name>
</gene>
<dbReference type="PANTHER" id="PTHR38036:SF1">
    <property type="entry name" value="UPF0250 PROTEIN YBED"/>
    <property type="match status" value="1"/>
</dbReference>
<keyword evidence="4" id="KW-1185">Reference proteome</keyword>
<dbReference type="OrthoDB" id="9793424at2"/>
<dbReference type="EMBL" id="FTOH01000001">
    <property type="protein sequence ID" value="SIS41071.1"/>
    <property type="molecule type" value="Genomic_DNA"/>
</dbReference>
<accession>A0A1N7IVQ4</accession>
<protein>
    <recommendedName>
        <fullName evidence="2">UPF0250 protein SAMN05421686_10144</fullName>
    </recommendedName>
</protein>
<evidence type="ECO:0000313" key="4">
    <source>
        <dbReference type="Proteomes" id="UP000185639"/>
    </source>
</evidence>
<dbReference type="InterPro" id="IPR007454">
    <property type="entry name" value="UPF0250_YbeD-like"/>
</dbReference>
<dbReference type="SUPFAM" id="SSF117991">
    <property type="entry name" value="YbeD/HP0495-like"/>
    <property type="match status" value="1"/>
</dbReference>
<dbReference type="HAMAP" id="MF_00659">
    <property type="entry name" value="UPF0250"/>
    <property type="match status" value="1"/>
</dbReference>